<dbReference type="PROSITE" id="PS51257">
    <property type="entry name" value="PROKAR_LIPOPROTEIN"/>
    <property type="match status" value="1"/>
</dbReference>
<feature type="compositionally biased region" description="Low complexity" evidence="2">
    <location>
        <begin position="36"/>
        <end position="50"/>
    </location>
</feature>
<evidence type="ECO:0000313" key="4">
    <source>
        <dbReference type="EMBL" id="QDU69998.1"/>
    </source>
</evidence>
<keyword evidence="1" id="KW-0175">Coiled coil</keyword>
<evidence type="ECO:0000256" key="2">
    <source>
        <dbReference type="SAM" id="MobiDB-lite"/>
    </source>
</evidence>
<dbReference type="KEGG" id="pbap:Pla133_51210"/>
<evidence type="ECO:0008006" key="6">
    <source>
        <dbReference type="Google" id="ProtNLM"/>
    </source>
</evidence>
<feature type="region of interest" description="Disordered" evidence="2">
    <location>
        <begin position="34"/>
        <end position="89"/>
    </location>
</feature>
<organism evidence="4 5">
    <name type="scientific">Engelhardtia mirabilis</name>
    <dbReference type="NCBI Taxonomy" id="2528011"/>
    <lineage>
        <taxon>Bacteria</taxon>
        <taxon>Pseudomonadati</taxon>
        <taxon>Planctomycetota</taxon>
        <taxon>Planctomycetia</taxon>
        <taxon>Planctomycetia incertae sedis</taxon>
        <taxon>Engelhardtia</taxon>
    </lineage>
</organism>
<dbReference type="EMBL" id="CP036287">
    <property type="protein sequence ID" value="QDU69998.1"/>
    <property type="molecule type" value="Genomic_DNA"/>
</dbReference>
<keyword evidence="5" id="KW-1185">Reference proteome</keyword>
<dbReference type="RefSeq" id="WP_145070420.1">
    <property type="nucleotide sequence ID" value="NZ_CP036287.1"/>
</dbReference>
<feature type="chain" id="PRO_5021698950" description="Chromosome partition protein Smc" evidence="3">
    <location>
        <begin position="24"/>
        <end position="259"/>
    </location>
</feature>
<protein>
    <recommendedName>
        <fullName evidence="6">Chromosome partition protein Smc</fullName>
    </recommendedName>
</protein>
<proteinExistence type="predicted"/>
<sequence precursor="true">MKHQRFATAQLGLLCTLGMASCAGPLYYARPGATPGSQAAGSGQLQQAYSPAQSAGMSGWAPQVRGGSELGQGGGAYSATPPGQTAAADAARVVGPGSTGITAPFTQKPGPTTPLYGDGGVVYAEPAGSRMALDAPARDLEPGGTGRPLMLQQYQAVLEERDSLRIEVEALTGQLELMQERIVELQHDLQAGDFGRAELEQVQNTKDKRIADLEAQNADLSARLVTAQIRRLESEKDLIQILIDKQRAVPAPAAGAKQP</sequence>
<evidence type="ECO:0000256" key="3">
    <source>
        <dbReference type="SAM" id="SignalP"/>
    </source>
</evidence>
<evidence type="ECO:0000313" key="5">
    <source>
        <dbReference type="Proteomes" id="UP000316921"/>
    </source>
</evidence>
<feature type="coiled-coil region" evidence="1">
    <location>
        <begin position="154"/>
        <end position="230"/>
    </location>
</feature>
<evidence type="ECO:0000256" key="1">
    <source>
        <dbReference type="SAM" id="Coils"/>
    </source>
</evidence>
<accession>A0A518BSQ5</accession>
<feature type="signal peptide" evidence="3">
    <location>
        <begin position="1"/>
        <end position="23"/>
    </location>
</feature>
<dbReference type="Proteomes" id="UP000316921">
    <property type="component" value="Chromosome"/>
</dbReference>
<keyword evidence="3" id="KW-0732">Signal</keyword>
<name>A0A518BSQ5_9BACT</name>
<reference evidence="4 5" key="1">
    <citation type="submission" date="2019-02" db="EMBL/GenBank/DDBJ databases">
        <title>Deep-cultivation of Planctomycetes and their phenomic and genomic characterization uncovers novel biology.</title>
        <authorList>
            <person name="Wiegand S."/>
            <person name="Jogler M."/>
            <person name="Boedeker C."/>
            <person name="Pinto D."/>
            <person name="Vollmers J."/>
            <person name="Rivas-Marin E."/>
            <person name="Kohn T."/>
            <person name="Peeters S.H."/>
            <person name="Heuer A."/>
            <person name="Rast P."/>
            <person name="Oberbeckmann S."/>
            <person name="Bunk B."/>
            <person name="Jeske O."/>
            <person name="Meyerdierks A."/>
            <person name="Storesund J.E."/>
            <person name="Kallscheuer N."/>
            <person name="Luecker S."/>
            <person name="Lage O.M."/>
            <person name="Pohl T."/>
            <person name="Merkel B.J."/>
            <person name="Hornburger P."/>
            <person name="Mueller R.-W."/>
            <person name="Bruemmer F."/>
            <person name="Labrenz M."/>
            <person name="Spormann A.M."/>
            <person name="Op den Camp H."/>
            <person name="Overmann J."/>
            <person name="Amann R."/>
            <person name="Jetten M.S.M."/>
            <person name="Mascher T."/>
            <person name="Medema M.H."/>
            <person name="Devos D.P."/>
            <person name="Kaster A.-K."/>
            <person name="Ovreas L."/>
            <person name="Rohde M."/>
            <person name="Galperin M.Y."/>
            <person name="Jogler C."/>
        </authorList>
    </citation>
    <scope>NUCLEOTIDE SEQUENCE [LARGE SCALE GENOMIC DNA]</scope>
    <source>
        <strain evidence="4 5">Pla133</strain>
    </source>
</reference>
<gene>
    <name evidence="4" type="ORF">Pla133_51210</name>
</gene>
<dbReference type="AlphaFoldDB" id="A0A518BSQ5"/>